<evidence type="ECO:0000256" key="5">
    <source>
        <dbReference type="ARBA" id="ARBA00022989"/>
    </source>
</evidence>
<reference evidence="9" key="1">
    <citation type="submission" date="2021-06" db="EMBL/GenBank/DDBJ databases">
        <authorList>
            <person name="Kallberg Y."/>
            <person name="Tangrot J."/>
            <person name="Rosling A."/>
        </authorList>
    </citation>
    <scope>NUCLEOTIDE SEQUENCE</scope>
    <source>
        <strain evidence="9">87-6 pot B 2015</strain>
    </source>
</reference>
<dbReference type="Pfam" id="PF25539">
    <property type="entry name" value="Bestrophin_2"/>
    <property type="match status" value="1"/>
</dbReference>
<sequence>MPDIHLKNPHAKKGFWKRLSRHRGWGYPDVLQIRGSVLPSCVPILFFSTLFTTLLAVLYLIFEINITLPESLVRELDEADRKEKEMNIRLLLAYAVAIKHHLRLEFGTDWFDLTSLLPDGFQLTYFDGNVAQENTVLGAGHDEDPNRSVANRPSSDIPEHSLRVIANRMSPSTYKSLRNSYSRDETTIWFGASEWGSDIDASMSLPLEIIFHVGLYIDKKQHNGSLDGARFGAISGNLNSLVEIFGDLERISDTPIPFAYNIHLKQAVLLYVWVLPFTLVDKVGWAVIPTVFLVAFVLFGVEAIGAEIENPFGFDKNDLPLDGYCDDLKAEIEYLQRHIPSVKAIPASQSPR</sequence>
<gene>
    <name evidence="9" type="ORF">FMOSSE_LOCUS6499</name>
</gene>
<feature type="transmembrane region" description="Helical" evidence="8">
    <location>
        <begin position="37"/>
        <end position="62"/>
    </location>
</feature>
<comment type="caution">
    <text evidence="9">The sequence shown here is derived from an EMBL/GenBank/DDBJ whole genome shotgun (WGS) entry which is preliminary data.</text>
</comment>
<name>A0A9N9FRN4_FUNMO</name>
<evidence type="ECO:0000256" key="8">
    <source>
        <dbReference type="SAM" id="Phobius"/>
    </source>
</evidence>
<feature type="transmembrane region" description="Helical" evidence="8">
    <location>
        <begin position="283"/>
        <end position="301"/>
    </location>
</feature>
<protein>
    <submittedName>
        <fullName evidence="9">14812_t:CDS:1</fullName>
    </submittedName>
</protein>
<keyword evidence="4 8" id="KW-0812">Transmembrane</keyword>
<dbReference type="InterPro" id="IPR044669">
    <property type="entry name" value="YneE/VCCN1/2-like"/>
</dbReference>
<dbReference type="GO" id="GO:0005254">
    <property type="term" value="F:chloride channel activity"/>
    <property type="evidence" value="ECO:0007669"/>
    <property type="project" value="InterPro"/>
</dbReference>
<keyword evidence="10" id="KW-1185">Reference proteome</keyword>
<accession>A0A9N9FRN4</accession>
<proteinExistence type="predicted"/>
<evidence type="ECO:0000256" key="6">
    <source>
        <dbReference type="ARBA" id="ARBA00023065"/>
    </source>
</evidence>
<evidence type="ECO:0000256" key="7">
    <source>
        <dbReference type="ARBA" id="ARBA00023136"/>
    </source>
</evidence>
<organism evidence="9 10">
    <name type="scientific">Funneliformis mosseae</name>
    <name type="common">Endomycorrhizal fungus</name>
    <name type="synonym">Glomus mosseae</name>
    <dbReference type="NCBI Taxonomy" id="27381"/>
    <lineage>
        <taxon>Eukaryota</taxon>
        <taxon>Fungi</taxon>
        <taxon>Fungi incertae sedis</taxon>
        <taxon>Mucoromycota</taxon>
        <taxon>Glomeromycotina</taxon>
        <taxon>Glomeromycetes</taxon>
        <taxon>Glomerales</taxon>
        <taxon>Glomeraceae</taxon>
        <taxon>Funneliformis</taxon>
    </lineage>
</organism>
<keyword evidence="3" id="KW-1003">Cell membrane</keyword>
<dbReference type="EMBL" id="CAJVPP010001374">
    <property type="protein sequence ID" value="CAG8551630.1"/>
    <property type="molecule type" value="Genomic_DNA"/>
</dbReference>
<dbReference type="Proteomes" id="UP000789375">
    <property type="component" value="Unassembled WGS sequence"/>
</dbReference>
<dbReference type="AlphaFoldDB" id="A0A9N9FRN4"/>
<evidence type="ECO:0000256" key="2">
    <source>
        <dbReference type="ARBA" id="ARBA00022448"/>
    </source>
</evidence>
<evidence type="ECO:0000256" key="4">
    <source>
        <dbReference type="ARBA" id="ARBA00022692"/>
    </source>
</evidence>
<keyword evidence="5 8" id="KW-1133">Transmembrane helix</keyword>
<evidence type="ECO:0000313" key="10">
    <source>
        <dbReference type="Proteomes" id="UP000789375"/>
    </source>
</evidence>
<evidence type="ECO:0000256" key="3">
    <source>
        <dbReference type="ARBA" id="ARBA00022475"/>
    </source>
</evidence>
<comment type="subcellular location">
    <subcellularLocation>
        <location evidence="1">Cell membrane</location>
        <topology evidence="1">Multi-pass membrane protein</topology>
    </subcellularLocation>
</comment>
<keyword evidence="7 8" id="KW-0472">Membrane</keyword>
<dbReference type="GO" id="GO:0005886">
    <property type="term" value="C:plasma membrane"/>
    <property type="evidence" value="ECO:0007669"/>
    <property type="project" value="UniProtKB-SubCell"/>
</dbReference>
<evidence type="ECO:0000313" key="9">
    <source>
        <dbReference type="EMBL" id="CAG8551630.1"/>
    </source>
</evidence>
<keyword evidence="2" id="KW-0813">Transport</keyword>
<evidence type="ECO:0000256" key="1">
    <source>
        <dbReference type="ARBA" id="ARBA00004651"/>
    </source>
</evidence>
<keyword evidence="6" id="KW-0406">Ion transport</keyword>
<dbReference type="PANTHER" id="PTHR33281">
    <property type="entry name" value="UPF0187 PROTEIN YNEE"/>
    <property type="match status" value="1"/>
</dbReference>
<dbReference type="PANTHER" id="PTHR33281:SF19">
    <property type="entry name" value="VOLTAGE-DEPENDENT ANION CHANNEL-FORMING PROTEIN YNEE"/>
    <property type="match status" value="1"/>
</dbReference>